<evidence type="ECO:0000259" key="2">
    <source>
        <dbReference type="PROSITE" id="PS50966"/>
    </source>
</evidence>
<dbReference type="GO" id="GO:0008270">
    <property type="term" value="F:zinc ion binding"/>
    <property type="evidence" value="ECO:0007669"/>
    <property type="project" value="UniProtKB-KW"/>
</dbReference>
<dbReference type="Proteomes" id="UP000230105">
    <property type="component" value="Unassembled WGS sequence"/>
</dbReference>
<dbReference type="InterPro" id="IPR007527">
    <property type="entry name" value="Znf_SWIM"/>
</dbReference>
<gene>
    <name evidence="3" type="ORF">COY54_00945</name>
</gene>
<evidence type="ECO:0000313" key="3">
    <source>
        <dbReference type="EMBL" id="PIZ10946.1"/>
    </source>
</evidence>
<keyword evidence="1" id="KW-0863">Zinc-finger</keyword>
<proteinExistence type="predicted"/>
<sequence length="249" mass="27633">MAEPKYTLEKIKFATDNPTYKKACELYESGKIMNFDDNGFTYTAKVKGTEIYNVVVDTKYYDRGSCDCYLGKNDTLCKHMVAVAIYALLRGKKIPAEDKDVIINPICSNKIGELSKEEFANIKVEISASIKHVKAYSGPSRTWFAYQDSLSEGVHRLSAIVSKLPVSLQTAELLVSLLLRLDKKLISGGVDDSDGVVGGFMQEVVGVLLEFTKKDAETIKAFKKLLGIETCFGWEELLVAVYDKSIASH</sequence>
<keyword evidence="1" id="KW-0862">Zinc</keyword>
<dbReference type="EMBL" id="PFMP01000021">
    <property type="protein sequence ID" value="PIZ10946.1"/>
    <property type="molecule type" value="Genomic_DNA"/>
</dbReference>
<feature type="domain" description="SWIM-type" evidence="2">
    <location>
        <begin position="52"/>
        <end position="88"/>
    </location>
</feature>
<comment type="caution">
    <text evidence="3">The sequence shown here is derived from an EMBL/GenBank/DDBJ whole genome shotgun (WGS) entry which is preliminary data.</text>
</comment>
<keyword evidence="1" id="KW-0479">Metal-binding</keyword>
<dbReference type="AlphaFoldDB" id="A0A2M7RYC4"/>
<organism evidence="3 4">
    <name type="scientific">Candidatus Falkowbacteria bacterium CG_4_10_14_0_8_um_filter_41_36</name>
    <dbReference type="NCBI Taxonomy" id="1974556"/>
    <lineage>
        <taxon>Bacteria</taxon>
        <taxon>Candidatus Falkowiibacteriota</taxon>
    </lineage>
</organism>
<evidence type="ECO:0000256" key="1">
    <source>
        <dbReference type="PROSITE-ProRule" id="PRU00325"/>
    </source>
</evidence>
<dbReference type="PROSITE" id="PS50966">
    <property type="entry name" value="ZF_SWIM"/>
    <property type="match status" value="1"/>
</dbReference>
<accession>A0A2M7RYC4</accession>
<name>A0A2M7RYC4_9BACT</name>
<reference evidence="4" key="1">
    <citation type="submission" date="2017-09" db="EMBL/GenBank/DDBJ databases">
        <title>Depth-based differentiation of microbial function through sediment-hosted aquifers and enrichment of novel symbionts in the deep terrestrial subsurface.</title>
        <authorList>
            <person name="Probst A.J."/>
            <person name="Ladd B."/>
            <person name="Jarett J.K."/>
            <person name="Geller-Mcgrath D.E."/>
            <person name="Sieber C.M.K."/>
            <person name="Emerson J.B."/>
            <person name="Anantharaman K."/>
            <person name="Thomas B.C."/>
            <person name="Malmstrom R."/>
            <person name="Stieglmeier M."/>
            <person name="Klingl A."/>
            <person name="Woyke T."/>
            <person name="Ryan C.M."/>
            <person name="Banfield J.F."/>
        </authorList>
    </citation>
    <scope>NUCLEOTIDE SEQUENCE [LARGE SCALE GENOMIC DNA]</scope>
</reference>
<evidence type="ECO:0000313" key="4">
    <source>
        <dbReference type="Proteomes" id="UP000230105"/>
    </source>
</evidence>
<protein>
    <recommendedName>
        <fullName evidence="2">SWIM-type domain-containing protein</fullName>
    </recommendedName>
</protein>